<keyword evidence="4" id="KW-1185">Reference proteome</keyword>
<name>A0ABM7PPN4_9BACT</name>
<protein>
    <submittedName>
        <fullName evidence="3">Dihydroorotase</fullName>
    </submittedName>
</protein>
<dbReference type="Gene3D" id="2.30.40.10">
    <property type="entry name" value="Urease, subunit C, domain 1"/>
    <property type="match status" value="1"/>
</dbReference>
<evidence type="ECO:0000256" key="2">
    <source>
        <dbReference type="SAM" id="SignalP"/>
    </source>
</evidence>
<dbReference type="Proteomes" id="UP001320148">
    <property type="component" value="Chromosome"/>
</dbReference>
<evidence type="ECO:0000256" key="1">
    <source>
        <dbReference type="ARBA" id="ARBA00023014"/>
    </source>
</evidence>
<dbReference type="InterPro" id="IPR020043">
    <property type="entry name" value="Deacetylase_Atu3266-like"/>
</dbReference>
<reference evidence="3 4" key="1">
    <citation type="submission" date="2021-02" db="EMBL/GenBank/DDBJ databases">
        <title>Complete genome of Desulfoluna sp. strain ASN36.</title>
        <authorList>
            <person name="Takahashi A."/>
            <person name="Kojima H."/>
            <person name="Fukui M."/>
        </authorList>
    </citation>
    <scope>NUCLEOTIDE SEQUENCE [LARGE SCALE GENOMIC DNA]</scope>
    <source>
        <strain evidence="3 4">ASN36</strain>
    </source>
</reference>
<dbReference type="InterPro" id="IPR011059">
    <property type="entry name" value="Metal-dep_hydrolase_composite"/>
</dbReference>
<dbReference type="PANTHER" id="PTHR42717">
    <property type="entry name" value="DIHYDROOROTASE-RELATED"/>
    <property type="match status" value="1"/>
</dbReference>
<dbReference type="PROSITE" id="PS51318">
    <property type="entry name" value="TAT"/>
    <property type="match status" value="1"/>
</dbReference>
<dbReference type="EMBL" id="AP024488">
    <property type="protein sequence ID" value="BCS99097.1"/>
    <property type="molecule type" value="Genomic_DNA"/>
</dbReference>
<dbReference type="PROSITE" id="PS51257">
    <property type="entry name" value="PROKAR_LIPOPROTEIN"/>
    <property type="match status" value="1"/>
</dbReference>
<organism evidence="3 4">
    <name type="scientific">Desulfoluna limicola</name>
    <dbReference type="NCBI Taxonomy" id="2810562"/>
    <lineage>
        <taxon>Bacteria</taxon>
        <taxon>Pseudomonadati</taxon>
        <taxon>Thermodesulfobacteriota</taxon>
        <taxon>Desulfobacteria</taxon>
        <taxon>Desulfobacterales</taxon>
        <taxon>Desulfolunaceae</taxon>
        <taxon>Desulfoluna</taxon>
    </lineage>
</organism>
<evidence type="ECO:0000313" key="3">
    <source>
        <dbReference type="EMBL" id="BCS99097.1"/>
    </source>
</evidence>
<dbReference type="InterPro" id="IPR032466">
    <property type="entry name" value="Metal_Hydrolase"/>
</dbReference>
<keyword evidence="1" id="KW-0408">Iron</keyword>
<feature type="signal peptide" evidence="2">
    <location>
        <begin position="1"/>
        <end position="20"/>
    </location>
</feature>
<gene>
    <name evidence="3" type="ORF">DSLASN_47290</name>
</gene>
<accession>A0ABM7PPN4</accession>
<dbReference type="Gene3D" id="3.20.20.140">
    <property type="entry name" value="Metal-dependent hydrolases"/>
    <property type="match status" value="1"/>
</dbReference>
<dbReference type="SUPFAM" id="SSF51338">
    <property type="entry name" value="Composite domain of metallo-dependent hydrolases"/>
    <property type="match status" value="1"/>
</dbReference>
<dbReference type="InterPro" id="IPR006311">
    <property type="entry name" value="TAT_signal"/>
</dbReference>
<feature type="chain" id="PRO_5047473303" evidence="2">
    <location>
        <begin position="21"/>
        <end position="415"/>
    </location>
</feature>
<keyword evidence="2" id="KW-0732">Signal</keyword>
<keyword evidence="1" id="KW-0411">Iron-sulfur</keyword>
<sequence>MKRSLDRRDFLKVCGSAALAALFPAAATLLTGCDDTGENILLHGGHVYVDGGFSRWDLLIRKGVVEEMDNTGRLAALLVPFVDRGEVARRDCSGQFISPGWVDFHCHVGGMGLSVDRLGPKHGVTALLDAGTYGPETFHTFLGEIYADSPIPLFTMLNLRKDGITLGNLMSPNGPGVEDVAGARRLARQYPHLIRGLKVRTDEGNTTADDPLYLARVTASLGEELNLPVMYHMGASPPSLLDILFLSKPGDIISHAFRKDNAVVDASGRLRPEVSEALARGVRFDLAHGMTSFSFKTAQAAFENDFRDFTISTDLHLLSSMSGDRSLFTVASACMALGLALEEIIQNVAVKPRTFLGLCPSIEKGSRMDLTLFKKRKGLWLFHDTEGETLSSRHRLFPEQALNFPTQGEGAPHSR</sequence>
<evidence type="ECO:0000313" key="4">
    <source>
        <dbReference type="Proteomes" id="UP001320148"/>
    </source>
</evidence>
<proteinExistence type="predicted"/>
<dbReference type="SUPFAM" id="SSF51556">
    <property type="entry name" value="Metallo-dependent hydrolases"/>
    <property type="match status" value="1"/>
</dbReference>
<keyword evidence="1" id="KW-0479">Metal-binding</keyword>
<dbReference type="PANTHER" id="PTHR42717:SF1">
    <property type="entry name" value="IMIDAZOLONEPROPIONASE AND RELATED AMIDOHYDROLASES"/>
    <property type="match status" value="1"/>
</dbReference>
<dbReference type="RefSeq" id="WP_236890453.1">
    <property type="nucleotide sequence ID" value="NZ_AP024488.1"/>
</dbReference>